<proteinExistence type="predicted"/>
<dbReference type="Proteomes" id="UP000734218">
    <property type="component" value="Unassembled WGS sequence"/>
</dbReference>
<evidence type="ECO:0000256" key="2">
    <source>
        <dbReference type="SAM" id="SignalP"/>
    </source>
</evidence>
<protein>
    <submittedName>
        <fullName evidence="3">Uncharacterized protein</fullName>
    </submittedName>
</protein>
<evidence type="ECO:0000256" key="1">
    <source>
        <dbReference type="SAM" id="MobiDB-lite"/>
    </source>
</evidence>
<evidence type="ECO:0000313" key="4">
    <source>
        <dbReference type="Proteomes" id="UP000734218"/>
    </source>
</evidence>
<reference evidence="3 4" key="1">
    <citation type="submission" date="2020-03" db="EMBL/GenBank/DDBJ databases">
        <title>Genomic Encyclopedia of Type Strains, Phase IV (KMG-IV): sequencing the most valuable type-strain genomes for metagenomic binning, comparative biology and taxonomic classification.</title>
        <authorList>
            <person name="Goeker M."/>
        </authorList>
    </citation>
    <scope>NUCLEOTIDE SEQUENCE [LARGE SCALE GENOMIC DNA]</scope>
    <source>
        <strain evidence="3 4">DSM 27651</strain>
    </source>
</reference>
<sequence length="85" mass="9775">MKRAAILLILPPLLGGCLARTAIDVVTLPVRAVGQGVDWATTSQDEADRNRGRELRRQEERDAKERRRAEREERRRARDDADEPR</sequence>
<feature type="chain" id="PRO_5046993631" evidence="2">
    <location>
        <begin position="23"/>
        <end position="85"/>
    </location>
</feature>
<comment type="caution">
    <text evidence="3">The sequence shown here is derived from an EMBL/GenBank/DDBJ whole genome shotgun (WGS) entry which is preliminary data.</text>
</comment>
<feature type="compositionally biased region" description="Basic and acidic residues" evidence="1">
    <location>
        <begin position="46"/>
        <end position="85"/>
    </location>
</feature>
<accession>A0ABX0XJA0</accession>
<dbReference type="PROSITE" id="PS51257">
    <property type="entry name" value="PROKAR_LIPOPROTEIN"/>
    <property type="match status" value="1"/>
</dbReference>
<dbReference type="EMBL" id="JAATJE010000001">
    <property type="protein sequence ID" value="NJC33404.1"/>
    <property type="molecule type" value="Genomic_DNA"/>
</dbReference>
<name>A0ABX0XJA0_9SPHN</name>
<evidence type="ECO:0000313" key="3">
    <source>
        <dbReference type="EMBL" id="NJC33404.1"/>
    </source>
</evidence>
<keyword evidence="2" id="KW-0732">Signal</keyword>
<dbReference type="RefSeq" id="WP_167953354.1">
    <property type="nucleotide sequence ID" value="NZ_JAATJE010000001.1"/>
</dbReference>
<organism evidence="3 4">
    <name type="scientific">Sphingomonas jejuensis</name>
    <dbReference type="NCBI Taxonomy" id="904715"/>
    <lineage>
        <taxon>Bacteria</taxon>
        <taxon>Pseudomonadati</taxon>
        <taxon>Pseudomonadota</taxon>
        <taxon>Alphaproteobacteria</taxon>
        <taxon>Sphingomonadales</taxon>
        <taxon>Sphingomonadaceae</taxon>
        <taxon>Sphingomonas</taxon>
    </lineage>
</organism>
<feature type="region of interest" description="Disordered" evidence="1">
    <location>
        <begin position="36"/>
        <end position="85"/>
    </location>
</feature>
<gene>
    <name evidence="3" type="ORF">GGR88_000878</name>
</gene>
<feature type="signal peptide" evidence="2">
    <location>
        <begin position="1"/>
        <end position="22"/>
    </location>
</feature>
<keyword evidence="4" id="KW-1185">Reference proteome</keyword>